<keyword evidence="1 6" id="KW-0963">Cytoplasm</keyword>
<keyword evidence="10" id="KW-1185">Reference proteome</keyword>
<keyword evidence="5 6" id="KW-0949">S-adenosyl-L-methionine</keyword>
<dbReference type="InterPro" id="IPR018063">
    <property type="entry name" value="SAM_MeTrfase_RsmI_CS"/>
</dbReference>
<dbReference type="EMBL" id="JBHUEE010000002">
    <property type="protein sequence ID" value="MFD1717196.1"/>
    <property type="molecule type" value="Genomic_DNA"/>
</dbReference>
<sequence>MSSASPGVILLAATPIGDVDDAPPRLRRALAEADVVAAEDTRRLRALAGRLGVEVAGRVVSYQEHNEARRAPELVAAAQEGSQVLVVSDAGMPSVSDPGYRLVLAAAEAGVQVRVLPGPSAVLTALALSGLATDRFCFEGFPSRRPGERTRTLQALADERRTMVFFEAPHRLPQTLEAMAEAFGPDRRAAVCRELTKTYEEVRRGPLSELATWAAEGVRGEITVVVAGAEPPAVSVADHVGDVLALAENGVRLKDAAATVAEQSGLRKRELYEAALAARATIGDSAQ</sequence>
<dbReference type="InterPro" id="IPR008189">
    <property type="entry name" value="rRNA_ssu_MeTfrase_I"/>
</dbReference>
<keyword evidence="4 6" id="KW-0808">Transferase</keyword>
<evidence type="ECO:0000259" key="7">
    <source>
        <dbReference type="Pfam" id="PF00590"/>
    </source>
</evidence>
<gene>
    <name evidence="6 9" type="primary">rsmI</name>
    <name evidence="9" type="ORF">ACFSE6_05080</name>
</gene>
<dbReference type="Proteomes" id="UP001597277">
    <property type="component" value="Unassembled WGS sequence"/>
</dbReference>
<comment type="function">
    <text evidence="6">Catalyzes the 2'-O-methylation of the ribose of cytidine 1402 (C1402) in 16S rRNA.</text>
</comment>
<dbReference type="NCBIfam" id="TIGR00096">
    <property type="entry name" value="16S rRNA (cytidine(1402)-2'-O)-methyltransferase"/>
    <property type="match status" value="1"/>
</dbReference>
<evidence type="ECO:0000256" key="5">
    <source>
        <dbReference type="ARBA" id="ARBA00022691"/>
    </source>
</evidence>
<comment type="caution">
    <text evidence="9">The sequence shown here is derived from an EMBL/GenBank/DDBJ whole genome shotgun (WGS) entry which is preliminary data.</text>
</comment>
<name>A0ABW4L0R0_9MICO</name>
<dbReference type="PIRSF" id="PIRSF005917">
    <property type="entry name" value="MTase_YraL"/>
    <property type="match status" value="1"/>
</dbReference>
<dbReference type="GO" id="GO:0008168">
    <property type="term" value="F:methyltransferase activity"/>
    <property type="evidence" value="ECO:0007669"/>
    <property type="project" value="UniProtKB-KW"/>
</dbReference>
<evidence type="ECO:0000256" key="6">
    <source>
        <dbReference type="HAMAP-Rule" id="MF_01877"/>
    </source>
</evidence>
<dbReference type="InterPro" id="IPR000878">
    <property type="entry name" value="4pyrrol_Mease"/>
</dbReference>
<comment type="subcellular location">
    <subcellularLocation>
        <location evidence="6">Cytoplasm</location>
    </subcellularLocation>
</comment>
<evidence type="ECO:0000313" key="9">
    <source>
        <dbReference type="EMBL" id="MFD1717196.1"/>
    </source>
</evidence>
<keyword evidence="3 6" id="KW-0489">Methyltransferase</keyword>
<evidence type="ECO:0000256" key="2">
    <source>
        <dbReference type="ARBA" id="ARBA00022552"/>
    </source>
</evidence>
<dbReference type="InterPro" id="IPR014777">
    <property type="entry name" value="4pyrrole_Mease_sub1"/>
</dbReference>
<dbReference type="PROSITE" id="PS01296">
    <property type="entry name" value="RSMI"/>
    <property type="match status" value="1"/>
</dbReference>
<keyword evidence="2 6" id="KW-0698">rRNA processing</keyword>
<evidence type="ECO:0000313" key="10">
    <source>
        <dbReference type="Proteomes" id="UP001597277"/>
    </source>
</evidence>
<comment type="similarity">
    <text evidence="6">Belongs to the methyltransferase superfamily. RsmI family.</text>
</comment>
<evidence type="ECO:0000256" key="1">
    <source>
        <dbReference type="ARBA" id="ARBA00022490"/>
    </source>
</evidence>
<evidence type="ECO:0000259" key="8">
    <source>
        <dbReference type="Pfam" id="PF23016"/>
    </source>
</evidence>
<accession>A0ABW4L0R0</accession>
<dbReference type="InterPro" id="IPR035996">
    <property type="entry name" value="4pyrrol_Methylase_sf"/>
</dbReference>
<dbReference type="Pfam" id="PF23016">
    <property type="entry name" value="RsmI_C"/>
    <property type="match status" value="1"/>
</dbReference>
<dbReference type="PANTHER" id="PTHR46111">
    <property type="entry name" value="RIBOSOMAL RNA SMALL SUBUNIT METHYLTRANSFERASE I"/>
    <property type="match status" value="1"/>
</dbReference>
<dbReference type="EC" id="2.1.1.198" evidence="6"/>
<dbReference type="RefSeq" id="WP_388002955.1">
    <property type="nucleotide sequence ID" value="NZ_JBHUEE010000002.1"/>
</dbReference>
<dbReference type="Gene3D" id="3.40.1010.10">
    <property type="entry name" value="Cobalt-precorrin-4 Transmethylase, Domain 1"/>
    <property type="match status" value="1"/>
</dbReference>
<feature type="domain" description="RsmI HTH" evidence="8">
    <location>
        <begin position="239"/>
        <end position="278"/>
    </location>
</feature>
<reference evidence="10" key="1">
    <citation type="journal article" date="2019" name="Int. J. Syst. Evol. Microbiol.">
        <title>The Global Catalogue of Microorganisms (GCM) 10K type strain sequencing project: providing services to taxonomists for standard genome sequencing and annotation.</title>
        <authorList>
            <consortium name="The Broad Institute Genomics Platform"/>
            <consortium name="The Broad Institute Genome Sequencing Center for Infectious Disease"/>
            <person name="Wu L."/>
            <person name="Ma J."/>
        </authorList>
    </citation>
    <scope>NUCLEOTIDE SEQUENCE [LARGE SCALE GENOMIC DNA]</scope>
    <source>
        <strain evidence="10">JCM 17130</strain>
    </source>
</reference>
<dbReference type="InterPro" id="IPR053910">
    <property type="entry name" value="RsmI_HTH"/>
</dbReference>
<dbReference type="SUPFAM" id="SSF53790">
    <property type="entry name" value="Tetrapyrrole methylase"/>
    <property type="match status" value="1"/>
</dbReference>
<evidence type="ECO:0000256" key="3">
    <source>
        <dbReference type="ARBA" id="ARBA00022603"/>
    </source>
</evidence>
<evidence type="ECO:0000256" key="4">
    <source>
        <dbReference type="ARBA" id="ARBA00022679"/>
    </source>
</evidence>
<organism evidence="9 10">
    <name type="scientific">Georgenia deserti</name>
    <dbReference type="NCBI Taxonomy" id="2093781"/>
    <lineage>
        <taxon>Bacteria</taxon>
        <taxon>Bacillati</taxon>
        <taxon>Actinomycetota</taxon>
        <taxon>Actinomycetes</taxon>
        <taxon>Micrococcales</taxon>
        <taxon>Bogoriellaceae</taxon>
        <taxon>Georgenia</taxon>
    </lineage>
</organism>
<dbReference type="InterPro" id="IPR014776">
    <property type="entry name" value="4pyrrole_Mease_sub2"/>
</dbReference>
<dbReference type="Pfam" id="PF00590">
    <property type="entry name" value="TP_methylase"/>
    <property type="match status" value="1"/>
</dbReference>
<proteinExistence type="inferred from homology"/>
<dbReference type="GO" id="GO:0032259">
    <property type="term" value="P:methylation"/>
    <property type="evidence" value="ECO:0007669"/>
    <property type="project" value="UniProtKB-KW"/>
</dbReference>
<comment type="catalytic activity">
    <reaction evidence="6">
        <text>cytidine(1402) in 16S rRNA + S-adenosyl-L-methionine = 2'-O-methylcytidine(1402) in 16S rRNA + S-adenosyl-L-homocysteine + H(+)</text>
        <dbReference type="Rhea" id="RHEA:42924"/>
        <dbReference type="Rhea" id="RHEA-COMP:10285"/>
        <dbReference type="Rhea" id="RHEA-COMP:10286"/>
        <dbReference type="ChEBI" id="CHEBI:15378"/>
        <dbReference type="ChEBI" id="CHEBI:57856"/>
        <dbReference type="ChEBI" id="CHEBI:59789"/>
        <dbReference type="ChEBI" id="CHEBI:74495"/>
        <dbReference type="ChEBI" id="CHEBI:82748"/>
        <dbReference type="EC" id="2.1.1.198"/>
    </reaction>
</comment>
<dbReference type="Gene3D" id="3.30.950.10">
    <property type="entry name" value="Methyltransferase, Cobalt-precorrin-4 Transmethylase, Domain 2"/>
    <property type="match status" value="1"/>
</dbReference>
<protein>
    <recommendedName>
        <fullName evidence="6">Ribosomal RNA small subunit methyltransferase I</fullName>
        <ecNumber evidence="6">2.1.1.198</ecNumber>
    </recommendedName>
    <alternativeName>
        <fullName evidence="6">16S rRNA 2'-O-ribose C1402 methyltransferase</fullName>
    </alternativeName>
    <alternativeName>
        <fullName evidence="6">rRNA (cytidine-2'-O-)-methyltransferase RsmI</fullName>
    </alternativeName>
</protein>
<dbReference type="PANTHER" id="PTHR46111:SF1">
    <property type="entry name" value="RIBOSOMAL RNA SMALL SUBUNIT METHYLTRANSFERASE I"/>
    <property type="match status" value="1"/>
</dbReference>
<dbReference type="CDD" id="cd11648">
    <property type="entry name" value="RsmI"/>
    <property type="match status" value="1"/>
</dbReference>
<dbReference type="HAMAP" id="MF_01877">
    <property type="entry name" value="16SrRNA_methyltr_I"/>
    <property type="match status" value="1"/>
</dbReference>
<feature type="domain" description="Tetrapyrrole methylase" evidence="7">
    <location>
        <begin position="9"/>
        <end position="211"/>
    </location>
</feature>